<organism evidence="2 3">
    <name type="scientific">Mytilus edulis</name>
    <name type="common">Blue mussel</name>
    <dbReference type="NCBI Taxonomy" id="6550"/>
    <lineage>
        <taxon>Eukaryota</taxon>
        <taxon>Metazoa</taxon>
        <taxon>Spiralia</taxon>
        <taxon>Lophotrochozoa</taxon>
        <taxon>Mollusca</taxon>
        <taxon>Bivalvia</taxon>
        <taxon>Autobranchia</taxon>
        <taxon>Pteriomorphia</taxon>
        <taxon>Mytilida</taxon>
        <taxon>Mytiloidea</taxon>
        <taxon>Mytilidae</taxon>
        <taxon>Mytilinae</taxon>
        <taxon>Mytilus</taxon>
    </lineage>
</organism>
<dbReference type="OrthoDB" id="6062651at2759"/>
<dbReference type="Proteomes" id="UP000683360">
    <property type="component" value="Unassembled WGS sequence"/>
</dbReference>
<accession>A0A8S3RK39</accession>
<reference evidence="2" key="1">
    <citation type="submission" date="2021-03" db="EMBL/GenBank/DDBJ databases">
        <authorList>
            <person name="Bekaert M."/>
        </authorList>
    </citation>
    <scope>NUCLEOTIDE SEQUENCE</scope>
</reference>
<comment type="caution">
    <text evidence="2">The sequence shown here is derived from an EMBL/GenBank/DDBJ whole genome shotgun (WGS) entry which is preliminary data.</text>
</comment>
<proteinExistence type="predicted"/>
<sequence length="197" mass="22823">MVERNQQEKEGLDNIRQPQEPKRTSDTSENIRRKRVKWPNNKSKSEWQQFDEDVDAILNTTLAAESNRGGENGEMLSTVLEGVEKDCFLLPKLRSYKSGVPPVIVKVVNSEVKTAIMRKKKQMKNHVKLYDDITIKNRDLLKGLRHHKDIDVAYYYNGSVFGKTKDGLQIIFDIFDDISYRIEYERTKDVNNANGES</sequence>
<protein>
    <submittedName>
        <fullName evidence="2">Uncharacterized protein</fullName>
    </submittedName>
</protein>
<feature type="region of interest" description="Disordered" evidence="1">
    <location>
        <begin position="1"/>
        <end position="45"/>
    </location>
</feature>
<evidence type="ECO:0000313" key="2">
    <source>
        <dbReference type="EMBL" id="CAG2209004.1"/>
    </source>
</evidence>
<dbReference type="EMBL" id="CAJPWZ010001127">
    <property type="protein sequence ID" value="CAG2209004.1"/>
    <property type="molecule type" value="Genomic_DNA"/>
</dbReference>
<feature type="compositionally biased region" description="Basic and acidic residues" evidence="1">
    <location>
        <begin position="1"/>
        <end position="31"/>
    </location>
</feature>
<keyword evidence="3" id="KW-1185">Reference proteome</keyword>
<gene>
    <name evidence="2" type="ORF">MEDL_23163</name>
</gene>
<evidence type="ECO:0000313" key="3">
    <source>
        <dbReference type="Proteomes" id="UP000683360"/>
    </source>
</evidence>
<evidence type="ECO:0000256" key="1">
    <source>
        <dbReference type="SAM" id="MobiDB-lite"/>
    </source>
</evidence>
<dbReference type="AlphaFoldDB" id="A0A8S3RK39"/>
<name>A0A8S3RK39_MYTED</name>